<evidence type="ECO:0000313" key="1">
    <source>
        <dbReference type="EMBL" id="SAM83501.1"/>
    </source>
</evidence>
<proteinExistence type="predicted"/>
<dbReference type="AlphaFoldDB" id="A0A1K0G743"/>
<protein>
    <submittedName>
        <fullName evidence="1">Uncharacterized protein</fullName>
    </submittedName>
</protein>
<evidence type="ECO:0000313" key="2">
    <source>
        <dbReference type="Proteomes" id="UP000179920"/>
    </source>
</evidence>
<name>A0A1K0G743_9BASI</name>
<gene>
    <name evidence="1" type="ORF">UBRO_20394</name>
</gene>
<sequence>MSSTPLRPLWGFGQVVPTAATRMGKFGDHTSLTEEHLVRWAKVVSNRFDDNPAFLELCKNLAEVEQDLIDTFHAPHLTGGVHLVHAVVEQYLRTFCNKVFLPHAYSPHSIITADDILSSPPRHDVSANHLFWKMVAKFCVYHQKESFVNPEQKRYLSLARCNWQHIKTVYHHLTHKWIDYNIALEALALITEESIHKANPKPVARYCDLVTFITDGVFGNHLLLHCPCEQLQLAALHLIVSFCTAQSGEVALTKLTTDALKYCDLEFYLTLWDYNEQDDDDNELMEDDGSMLVVRDLGHEVTFRNLKFGQTNPSMYWTQPLYDSGGPACMEPTIILAQLAEEDGVFDHGISIASMMETADPEYFEKGDEFLPIPIKAEAKDRFVLHAIELASSSGRGTTSIAMAQHQSATSTSTLLAADNNTLTSSSKWVVLESAAWTTSMSQDATRKIALAAGMPEYTKYLLRCMTIQMLDCTSVTEGAKRLSVGHSIASSQIVKSYLSQHNVVDIQGLVQRGKESKNHIMLHGLHRVKAITDTPNSLHAVANAGVESMPIIQ</sequence>
<organism evidence="1 2">
    <name type="scientific">Ustilago bromivora</name>
    <dbReference type="NCBI Taxonomy" id="307758"/>
    <lineage>
        <taxon>Eukaryota</taxon>
        <taxon>Fungi</taxon>
        <taxon>Dikarya</taxon>
        <taxon>Basidiomycota</taxon>
        <taxon>Ustilaginomycotina</taxon>
        <taxon>Ustilaginomycetes</taxon>
        <taxon>Ustilaginales</taxon>
        <taxon>Ustilaginaceae</taxon>
        <taxon>Ustilago</taxon>
    </lineage>
</organism>
<dbReference type="Proteomes" id="UP000179920">
    <property type="component" value="Chromosome X"/>
</dbReference>
<dbReference type="EMBL" id="LT558126">
    <property type="protein sequence ID" value="SAM83501.1"/>
    <property type="molecule type" value="Genomic_DNA"/>
</dbReference>
<accession>A0A1K0G743</accession>
<dbReference type="OrthoDB" id="3033142at2759"/>
<reference evidence="2" key="1">
    <citation type="submission" date="2016-04" db="EMBL/GenBank/DDBJ databases">
        <authorList>
            <person name="Guldener U."/>
            <person name="Guldener U."/>
        </authorList>
    </citation>
    <scope>NUCLEOTIDE SEQUENCE [LARGE SCALE GENOMIC DNA]</scope>
    <source>
        <strain evidence="2">UB2112</strain>
    </source>
</reference>